<gene>
    <name evidence="1" type="ORF">BDK88_2103</name>
</gene>
<dbReference type="SUPFAM" id="SSF53649">
    <property type="entry name" value="Alkaline phosphatase-like"/>
    <property type="match status" value="1"/>
</dbReference>
<proteinExistence type="predicted"/>
<dbReference type="OrthoDB" id="100846at2157"/>
<reference evidence="1 2" key="1">
    <citation type="submission" date="2019-02" db="EMBL/GenBank/DDBJ databases">
        <title>Genomic Encyclopedia of Archaeal and Bacterial Type Strains, Phase II (KMG-II): from individual species to whole genera.</title>
        <authorList>
            <person name="Goeker M."/>
        </authorList>
    </citation>
    <scope>NUCLEOTIDE SEQUENCE [LARGE SCALE GENOMIC DNA]</scope>
    <source>
        <strain evidence="1 2">DSM 18328</strain>
    </source>
</reference>
<comment type="caution">
    <text evidence="1">The sequence shown here is derived from an EMBL/GenBank/DDBJ whole genome shotgun (WGS) entry which is preliminary data.</text>
</comment>
<dbReference type="Gene3D" id="3.40.720.10">
    <property type="entry name" value="Alkaline Phosphatase, subunit A"/>
    <property type="match status" value="1"/>
</dbReference>
<name>A0A482Y9H1_9EURY</name>
<evidence type="ECO:0008006" key="3">
    <source>
        <dbReference type="Google" id="ProtNLM"/>
    </source>
</evidence>
<evidence type="ECO:0000313" key="2">
    <source>
        <dbReference type="Proteomes" id="UP000291097"/>
    </source>
</evidence>
<dbReference type="EMBL" id="SHMP01000004">
    <property type="protein sequence ID" value="RZV10897.1"/>
    <property type="molecule type" value="Genomic_DNA"/>
</dbReference>
<dbReference type="AlphaFoldDB" id="A0A482Y9H1"/>
<evidence type="ECO:0000313" key="1">
    <source>
        <dbReference type="EMBL" id="RZV10897.1"/>
    </source>
</evidence>
<dbReference type="Proteomes" id="UP000291097">
    <property type="component" value="Unassembled WGS sequence"/>
</dbReference>
<protein>
    <recommendedName>
        <fullName evidence="3">Sulfatase</fullName>
    </recommendedName>
</protein>
<organism evidence="1 2">
    <name type="scientific">Natrinema hispanicum</name>
    <dbReference type="NCBI Taxonomy" id="392421"/>
    <lineage>
        <taxon>Archaea</taxon>
        <taxon>Methanobacteriati</taxon>
        <taxon>Methanobacteriota</taxon>
        <taxon>Stenosarchaea group</taxon>
        <taxon>Halobacteria</taxon>
        <taxon>Halobacteriales</taxon>
        <taxon>Natrialbaceae</taxon>
        <taxon>Natrinema</taxon>
    </lineage>
</organism>
<sequence length="296" mass="33571">MYTSKQILAGVKNPQLLLSEINRLYTQKKNGCRYNPRGIDVFSEDWDNLLIFDACRFDTFEDIALPQLPGKLESRTSRASTSSEFIRGNFSDKQLYDTVYISANGWFAKLKDDINASVHDFRFVERDAANGLTSKPETVADAIREAAKEYPNKRLIGHFMQPHQPYLGDSDFDGGAGKLERVTKLPDVSQDDVIQAYEENLNLVVNEVDSLLDELKGRTVITADHGEIFGQRGHPIPVKRYGHPEAHYLTDLVKVPWHILEGDERKDIVADSPEDSMEEIDFDQVEQNLADLGYTM</sequence>
<dbReference type="RefSeq" id="WP_130500323.1">
    <property type="nucleotide sequence ID" value="NZ_SHMP01000004.1"/>
</dbReference>
<dbReference type="InterPro" id="IPR017850">
    <property type="entry name" value="Alkaline_phosphatase_core_sf"/>
</dbReference>
<accession>A0A482Y9H1</accession>